<gene>
    <name evidence="4" type="ORF">DUE52_16350</name>
</gene>
<protein>
    <submittedName>
        <fullName evidence="4">Recombinase family protein</fullName>
    </submittedName>
</protein>
<dbReference type="InterPro" id="IPR038109">
    <property type="entry name" value="DNA_bind_recomb_sf"/>
</dbReference>
<dbReference type="InterPro" id="IPR050639">
    <property type="entry name" value="SSR_resolvase"/>
</dbReference>
<dbReference type="Proteomes" id="UP000253383">
    <property type="component" value="Unassembled WGS sequence"/>
</dbReference>
<reference evidence="4 5" key="1">
    <citation type="submission" date="2018-07" db="EMBL/GenBank/DDBJ databases">
        <title>Genome analysis of Larkinella rosea.</title>
        <authorList>
            <person name="Zhou Z."/>
            <person name="Wang G."/>
        </authorList>
    </citation>
    <scope>NUCLEOTIDE SEQUENCE [LARGE SCALE GENOMIC DNA]</scope>
    <source>
        <strain evidence="5">zzj9</strain>
    </source>
</reference>
<evidence type="ECO:0000259" key="3">
    <source>
        <dbReference type="PROSITE" id="PS51737"/>
    </source>
</evidence>
<dbReference type="GO" id="GO:0000150">
    <property type="term" value="F:DNA strand exchange activity"/>
    <property type="evidence" value="ECO:0007669"/>
    <property type="project" value="InterPro"/>
</dbReference>
<sequence length="541" mass="62540">MSRRIVDLGQRITTATKAVILTRVSSKEQEEGYSIEAQKHRLQLYCERRGLNVLKVFELVESSTQGDRKQFMAMIKFVKSHREPIAIVADKVDRVQRSFKEYPMLDALIQDGKIELHFNSENYIIHKNSVSQERLMWSMGVIMAQSYVDSLRDNVKRSIDHKIRQGECISLAPLGYLNVKDSRGRGDVIVDPDRALLVRRLFETYAAGASTLSEIRNQTISWGLKTRFGNKGYLTKSQLHQLITNPFYYGRMMVKGQLHDHRYPPLISKTLFDQCQAVLQGWHKKPFQWAGKEYVFRGLLTCATTGRMVTADTKKKTYVSGETAQWTYLRCSNPTDPAKLLWVREEEILAQVEQVLKRIQIPADTLVKVLAYIRETDQAERAFLRRQVGELQREHAMLQNRLDVLMDLLLDGTIDRHDFETKKSSLRSQQMDVENHIAANREGDDSFKNSLISLVSLSSQAHELFILSSVEQKRKLINFVFANLSLNGRTLCFSLRKPFDQFINCTNEQEWLSLVDTLRTDQDTRLLIVDTLYSQQFLYPT</sequence>
<dbReference type="Pfam" id="PF00239">
    <property type="entry name" value="Resolvase"/>
    <property type="match status" value="1"/>
</dbReference>
<keyword evidence="1" id="KW-0175">Coiled coil</keyword>
<dbReference type="AlphaFoldDB" id="A0A368JLC0"/>
<dbReference type="Gene3D" id="3.90.1750.20">
    <property type="entry name" value="Putative Large Serine Recombinase, Chain B, Domain 2"/>
    <property type="match status" value="1"/>
</dbReference>
<feature type="coiled-coil region" evidence="1">
    <location>
        <begin position="374"/>
        <end position="408"/>
    </location>
</feature>
<evidence type="ECO:0000313" key="5">
    <source>
        <dbReference type="Proteomes" id="UP000253383"/>
    </source>
</evidence>
<feature type="domain" description="Resolvase/invertase-type recombinase catalytic" evidence="2">
    <location>
        <begin position="17"/>
        <end position="166"/>
    </location>
</feature>
<name>A0A368JLC0_9BACT</name>
<dbReference type="InterPro" id="IPR036162">
    <property type="entry name" value="Resolvase-like_N_sf"/>
</dbReference>
<dbReference type="PROSITE" id="PS51737">
    <property type="entry name" value="RECOMBINASE_DNA_BIND"/>
    <property type="match status" value="1"/>
</dbReference>
<accession>A0A368JLC0</accession>
<proteinExistence type="predicted"/>
<dbReference type="InterPro" id="IPR011109">
    <property type="entry name" value="DNA_bind_recombinase_dom"/>
</dbReference>
<keyword evidence="5" id="KW-1185">Reference proteome</keyword>
<organism evidence="4 5">
    <name type="scientific">Larkinella punicea</name>
    <dbReference type="NCBI Taxonomy" id="2315727"/>
    <lineage>
        <taxon>Bacteria</taxon>
        <taxon>Pseudomonadati</taxon>
        <taxon>Bacteroidota</taxon>
        <taxon>Cytophagia</taxon>
        <taxon>Cytophagales</taxon>
        <taxon>Spirosomataceae</taxon>
        <taxon>Larkinella</taxon>
    </lineage>
</organism>
<dbReference type="CDD" id="cd00338">
    <property type="entry name" value="Ser_Recombinase"/>
    <property type="match status" value="1"/>
</dbReference>
<evidence type="ECO:0000313" key="4">
    <source>
        <dbReference type="EMBL" id="RCR68332.1"/>
    </source>
</evidence>
<dbReference type="PANTHER" id="PTHR30461:SF23">
    <property type="entry name" value="DNA RECOMBINASE-RELATED"/>
    <property type="match status" value="1"/>
</dbReference>
<dbReference type="RefSeq" id="WP_114407108.1">
    <property type="nucleotide sequence ID" value="NZ_QOWE01000013.1"/>
</dbReference>
<dbReference type="Pfam" id="PF07508">
    <property type="entry name" value="Recombinase"/>
    <property type="match status" value="1"/>
</dbReference>
<dbReference type="PANTHER" id="PTHR30461">
    <property type="entry name" value="DNA-INVERTASE FROM LAMBDOID PROPHAGE"/>
    <property type="match status" value="1"/>
</dbReference>
<dbReference type="Gene3D" id="3.40.50.1390">
    <property type="entry name" value="Resolvase, N-terminal catalytic domain"/>
    <property type="match status" value="1"/>
</dbReference>
<dbReference type="GO" id="GO:0003677">
    <property type="term" value="F:DNA binding"/>
    <property type="evidence" value="ECO:0007669"/>
    <property type="project" value="InterPro"/>
</dbReference>
<dbReference type="PROSITE" id="PS51736">
    <property type="entry name" value="RECOMBINASES_3"/>
    <property type="match status" value="1"/>
</dbReference>
<dbReference type="EMBL" id="QOWE01000013">
    <property type="protein sequence ID" value="RCR68332.1"/>
    <property type="molecule type" value="Genomic_DNA"/>
</dbReference>
<dbReference type="InterPro" id="IPR006119">
    <property type="entry name" value="Resolv_N"/>
</dbReference>
<evidence type="ECO:0000259" key="2">
    <source>
        <dbReference type="PROSITE" id="PS51736"/>
    </source>
</evidence>
<dbReference type="SUPFAM" id="SSF53041">
    <property type="entry name" value="Resolvase-like"/>
    <property type="match status" value="1"/>
</dbReference>
<feature type="domain" description="Recombinase" evidence="3">
    <location>
        <begin position="173"/>
        <end position="285"/>
    </location>
</feature>
<dbReference type="SMART" id="SM00857">
    <property type="entry name" value="Resolvase"/>
    <property type="match status" value="1"/>
</dbReference>
<dbReference type="OrthoDB" id="9815006at2"/>
<evidence type="ECO:0000256" key="1">
    <source>
        <dbReference type="SAM" id="Coils"/>
    </source>
</evidence>
<comment type="caution">
    <text evidence="4">The sequence shown here is derived from an EMBL/GenBank/DDBJ whole genome shotgun (WGS) entry which is preliminary data.</text>
</comment>